<proteinExistence type="predicted"/>
<dbReference type="GeneID" id="97610361"/>
<keyword evidence="2" id="KW-1185">Reference proteome</keyword>
<organism evidence="1 2">
    <name type="scientific">Methanospirillum stamsii</name>
    <dbReference type="NCBI Taxonomy" id="1277351"/>
    <lineage>
        <taxon>Archaea</taxon>
        <taxon>Methanobacteriati</taxon>
        <taxon>Methanobacteriota</taxon>
        <taxon>Stenosarchaea group</taxon>
        <taxon>Methanomicrobia</taxon>
        <taxon>Methanomicrobiales</taxon>
        <taxon>Methanospirillaceae</taxon>
        <taxon>Methanospirillum</taxon>
    </lineage>
</organism>
<comment type="caution">
    <text evidence="1">The sequence shown here is derived from an EMBL/GenBank/DDBJ whole genome shotgun (WGS) entry which is preliminary data.</text>
</comment>
<dbReference type="OrthoDB" id="383949at2157"/>
<sequence length="381" mass="41838">MRAGIINAGGWQTHVDMKSGRQISLSGYLPSLLSPILESHRYPGDRDSGAIPWVTDVAQEIVNAYEPEFLMLDYATPYFLRFNEGMEGNEWNEMISGLLDHVSGFCEINGYNPVIVGTGAMIKHQGIIDLTGLSGLADAGGPVHHLATIMEPSGKDLNYLHAHPHVSGVYSREEILETFQMSLENKKDIPDLLVIAKPGYTFRALGSCIRPYHFLPGQNEKIPISGLDSSVHDITDISGGVLRSLESEKTALIIIEGLGTDDLPCRMVSNSDHWYRYTMSCEQYLAITTGKHISSQPWPPGYRGFIHDGMKKAYPFSGIIDQIPHGTIGEIWPGKSAAVGTRSVFTHVSSGADITIECKVCNQYNHGTMAIFSEKGISQQE</sequence>
<gene>
    <name evidence="1" type="ORF">DLD82_00375</name>
</gene>
<dbReference type="AlphaFoldDB" id="A0A2V2NC21"/>
<accession>A0A2V2NC21</accession>
<name>A0A2V2NC21_9EURY</name>
<protein>
    <submittedName>
        <fullName evidence="1">Uncharacterized protein</fullName>
    </submittedName>
</protein>
<dbReference type="RefSeq" id="WP_109939119.1">
    <property type="nucleotide sequence ID" value="NZ_CP176366.1"/>
</dbReference>
<evidence type="ECO:0000313" key="2">
    <source>
        <dbReference type="Proteomes" id="UP000245934"/>
    </source>
</evidence>
<dbReference type="EMBL" id="QGMZ01000001">
    <property type="protein sequence ID" value="PWR76300.1"/>
    <property type="molecule type" value="Genomic_DNA"/>
</dbReference>
<dbReference type="Proteomes" id="UP000245934">
    <property type="component" value="Unassembled WGS sequence"/>
</dbReference>
<evidence type="ECO:0000313" key="1">
    <source>
        <dbReference type="EMBL" id="PWR76300.1"/>
    </source>
</evidence>
<reference evidence="1 2" key="1">
    <citation type="submission" date="2018-05" db="EMBL/GenBank/DDBJ databases">
        <title>Draft genome of Methanospirillum stamsii Pt1.</title>
        <authorList>
            <person name="Dueholm M.S."/>
            <person name="Nielsen P.H."/>
            <person name="Bakmann L.F."/>
            <person name="Otzen D.E."/>
        </authorList>
    </citation>
    <scope>NUCLEOTIDE SEQUENCE [LARGE SCALE GENOMIC DNA]</scope>
    <source>
        <strain evidence="1 2">Pt1</strain>
    </source>
</reference>